<protein>
    <recommendedName>
        <fullName evidence="1">DUF4470 domain-containing protein</fullName>
    </recommendedName>
</protein>
<evidence type="ECO:0000259" key="1">
    <source>
        <dbReference type="Pfam" id="PF14737"/>
    </source>
</evidence>
<organism evidence="2 3">
    <name type="scientific">Cerrena zonata</name>
    <dbReference type="NCBI Taxonomy" id="2478898"/>
    <lineage>
        <taxon>Eukaryota</taxon>
        <taxon>Fungi</taxon>
        <taxon>Dikarya</taxon>
        <taxon>Basidiomycota</taxon>
        <taxon>Agaricomycotina</taxon>
        <taxon>Agaricomycetes</taxon>
        <taxon>Polyporales</taxon>
        <taxon>Cerrenaceae</taxon>
        <taxon>Cerrena</taxon>
    </lineage>
</organism>
<feature type="domain" description="DUF4470" evidence="1">
    <location>
        <begin position="16"/>
        <end position="109"/>
    </location>
</feature>
<proteinExistence type="predicted"/>
<accession>A0AAW0H028</accession>
<reference evidence="2 3" key="1">
    <citation type="submission" date="2022-09" db="EMBL/GenBank/DDBJ databases">
        <authorList>
            <person name="Palmer J.M."/>
        </authorList>
    </citation>
    <scope>NUCLEOTIDE SEQUENCE [LARGE SCALE GENOMIC DNA]</scope>
    <source>
        <strain evidence="2 3">DSM 7382</strain>
    </source>
</reference>
<keyword evidence="3" id="KW-1185">Reference proteome</keyword>
<sequence length="339" mass="37905">MMAHPLYWPQKSFFYPIGNTTPRVLTQYLAPSENGNILLLGCGDPRNVLYTLHTNRDAVCNGTISLDFTCVDLESAVLARNVVLLALVMDESFASNARPIFSIFYDFFLTQEALSLLKTKCETLLQLAADIETWNSGPYARVIRLCSSFTLTELRRCWRAYISTDTTGPFKTRYQAEMEKTKEYNSSAFIRGRSAGPFFPNAITVITNIFHEFWKNGIMSTHPADIASATHVNPMFAHWSQGSGFVAHHSTFSPLAFPLAPVFASSQTSSSSPSIVSSADIFRYVKDEFQRWCGTFHDVTQSNKDNIKIRFLVGDALHVCPTLRQSSDDSPLLCVSVES</sequence>
<dbReference type="Proteomes" id="UP001385951">
    <property type="component" value="Unassembled WGS sequence"/>
</dbReference>
<comment type="caution">
    <text evidence="2">The sequence shown here is derived from an EMBL/GenBank/DDBJ whole genome shotgun (WGS) entry which is preliminary data.</text>
</comment>
<name>A0AAW0H028_9APHY</name>
<evidence type="ECO:0000313" key="2">
    <source>
        <dbReference type="EMBL" id="KAK7696507.1"/>
    </source>
</evidence>
<dbReference type="InterPro" id="IPR027974">
    <property type="entry name" value="DUF4470"/>
</dbReference>
<dbReference type="EMBL" id="JASBNA010000001">
    <property type="protein sequence ID" value="KAK7696507.1"/>
    <property type="molecule type" value="Genomic_DNA"/>
</dbReference>
<dbReference type="Pfam" id="PF14737">
    <property type="entry name" value="DUF4470"/>
    <property type="match status" value="1"/>
</dbReference>
<dbReference type="AlphaFoldDB" id="A0AAW0H028"/>
<gene>
    <name evidence="2" type="ORF">QCA50_001165</name>
</gene>
<evidence type="ECO:0000313" key="3">
    <source>
        <dbReference type="Proteomes" id="UP001385951"/>
    </source>
</evidence>